<accession>A0A179GZV5</accession>
<organism evidence="2 3">
    <name type="scientific">Purpureocillium lilacinum</name>
    <name type="common">Paecilomyces lilacinus</name>
    <dbReference type="NCBI Taxonomy" id="33203"/>
    <lineage>
        <taxon>Eukaryota</taxon>
        <taxon>Fungi</taxon>
        <taxon>Dikarya</taxon>
        <taxon>Ascomycota</taxon>
        <taxon>Pezizomycotina</taxon>
        <taxon>Sordariomycetes</taxon>
        <taxon>Hypocreomycetidae</taxon>
        <taxon>Hypocreales</taxon>
        <taxon>Ophiocordycipitaceae</taxon>
        <taxon>Purpureocillium</taxon>
    </lineage>
</organism>
<dbReference type="EMBL" id="LSBI01000008">
    <property type="protein sequence ID" value="OAQ82761.1"/>
    <property type="molecule type" value="Genomic_DNA"/>
</dbReference>
<protein>
    <submittedName>
        <fullName evidence="2">Uncharacterized protein</fullName>
    </submittedName>
</protein>
<name>A0A179GZV5_PURLI</name>
<proteinExistence type="predicted"/>
<sequence length="164" mass="17380">MLKRVWGPGGEELYTKDACTVGSRTRRRESPHDTDRPMAHGGGGERRPIRPSVQSIHRAREGAADMSTGNGRQGRENASAGGWPWTWVRSRRGKLEEVDCGVWVERRKGGRVWYGWCGGRAPPSLSCGGWAGQTPGTAGCRPHLAAGGGGGGGTSPGGACREMA</sequence>
<feature type="compositionally biased region" description="Basic and acidic residues" evidence="1">
    <location>
        <begin position="28"/>
        <end position="48"/>
    </location>
</feature>
<gene>
    <name evidence="2" type="ORF">VFPFJ_08564</name>
</gene>
<evidence type="ECO:0000313" key="3">
    <source>
        <dbReference type="Proteomes" id="UP000078340"/>
    </source>
</evidence>
<evidence type="ECO:0000313" key="2">
    <source>
        <dbReference type="EMBL" id="OAQ82761.1"/>
    </source>
</evidence>
<dbReference type="Proteomes" id="UP000078340">
    <property type="component" value="Unassembled WGS sequence"/>
</dbReference>
<reference evidence="2 3" key="1">
    <citation type="submission" date="2016-02" db="EMBL/GenBank/DDBJ databases">
        <title>Biosynthesis of antibiotic leucinostatins and their inhibition on Phytophthora in bio-control Purpureocillium lilacinum.</title>
        <authorList>
            <person name="Wang G."/>
            <person name="Liu Z."/>
            <person name="Lin R."/>
            <person name="Li E."/>
            <person name="Mao Z."/>
            <person name="Ling J."/>
            <person name="Yin W."/>
            <person name="Xie B."/>
        </authorList>
    </citation>
    <scope>NUCLEOTIDE SEQUENCE [LARGE SCALE GENOMIC DNA]</scope>
    <source>
        <strain evidence="2">PLFJ-1</strain>
    </source>
</reference>
<feature type="region of interest" description="Disordered" evidence="1">
    <location>
        <begin position="1"/>
        <end position="83"/>
    </location>
</feature>
<dbReference type="AlphaFoldDB" id="A0A179GZV5"/>
<comment type="caution">
    <text evidence="2">The sequence shown here is derived from an EMBL/GenBank/DDBJ whole genome shotgun (WGS) entry which is preliminary data.</text>
</comment>
<evidence type="ECO:0000256" key="1">
    <source>
        <dbReference type="SAM" id="MobiDB-lite"/>
    </source>
</evidence>